<evidence type="ECO:0000313" key="3">
    <source>
        <dbReference type="Proteomes" id="UP000236753"/>
    </source>
</evidence>
<proteinExistence type="predicted"/>
<dbReference type="RefSeq" id="WP_258039455.1">
    <property type="nucleotide sequence ID" value="NZ_FNUX01000033.1"/>
</dbReference>
<dbReference type="AlphaFoldDB" id="A0A1H5XXD2"/>
<gene>
    <name evidence="2" type="ORF">SAMN05216334_13317</name>
</gene>
<organism evidence="2 3">
    <name type="scientific">Nitrosomonas ureae</name>
    <dbReference type="NCBI Taxonomy" id="44577"/>
    <lineage>
        <taxon>Bacteria</taxon>
        <taxon>Pseudomonadati</taxon>
        <taxon>Pseudomonadota</taxon>
        <taxon>Betaproteobacteria</taxon>
        <taxon>Nitrosomonadales</taxon>
        <taxon>Nitrosomonadaceae</taxon>
        <taxon>Nitrosomonas</taxon>
    </lineage>
</organism>
<dbReference type="EMBL" id="FNUX01000033">
    <property type="protein sequence ID" value="SEG16361.1"/>
    <property type="molecule type" value="Genomic_DNA"/>
</dbReference>
<keyword evidence="1" id="KW-0472">Membrane</keyword>
<accession>A0A1H5XXD2</accession>
<reference evidence="2 3" key="1">
    <citation type="submission" date="2016-10" db="EMBL/GenBank/DDBJ databases">
        <authorList>
            <person name="de Groot N.N."/>
        </authorList>
    </citation>
    <scope>NUCLEOTIDE SEQUENCE [LARGE SCALE GENOMIC DNA]</scope>
    <source>
        <strain evidence="2 3">Nm13</strain>
    </source>
</reference>
<keyword evidence="1" id="KW-0812">Transmembrane</keyword>
<protein>
    <submittedName>
        <fullName evidence="2">Uncharacterized protein</fullName>
    </submittedName>
</protein>
<keyword evidence="1" id="KW-1133">Transmembrane helix</keyword>
<evidence type="ECO:0000313" key="2">
    <source>
        <dbReference type="EMBL" id="SEG16361.1"/>
    </source>
</evidence>
<feature type="transmembrane region" description="Helical" evidence="1">
    <location>
        <begin position="20"/>
        <end position="38"/>
    </location>
</feature>
<dbReference type="Proteomes" id="UP000236753">
    <property type="component" value="Unassembled WGS sequence"/>
</dbReference>
<evidence type="ECO:0000256" key="1">
    <source>
        <dbReference type="SAM" id="Phobius"/>
    </source>
</evidence>
<name>A0A1H5XXD2_9PROT</name>
<sequence length="42" mass="4629">MSTIEQPKDSETIRNMSINVAVIFGVIVSLIVVSIYFAENLS</sequence>